<dbReference type="InterPro" id="IPR036179">
    <property type="entry name" value="Ig-like_dom_sf"/>
</dbReference>
<comment type="subunit">
    <text evidence="4">Gamma-delta TR is a heterodimer composed of a gamma and delta chain; disulfide-linked. The gamma-delta TR is associated with the transmembrane signaling CD3 coreceptor proteins following the stoichiometry: a single gamma-delta TR heterodimer associates with one CD3D-CD3E heterodimer, one CD3G-CD3E heterodimer and one CD247 homodimer forming a stable octameric structure. Upon activation, gamma-delta TR complex associates with FCER1G to initiate intracellular signaling.</text>
</comment>
<reference evidence="9" key="1">
    <citation type="submission" date="2011-03" db="EMBL/GenBank/DDBJ databases">
        <title>Version 3 of the genome sequence of Otolemur garnettii (Bushbaby).</title>
        <authorList>
            <consortium name="The Broad Institute Genome Sequencing Platform"/>
            <person name="Di Palma F."/>
            <person name="Johnson J."/>
            <person name="Lander E.S."/>
            <person name="Lindblad-Toh K."/>
            <person name="Jaffe D.B."/>
            <person name="Gnerre S."/>
            <person name="MacCallum I."/>
            <person name="Przybylski D."/>
            <person name="Ribeiro F.J."/>
            <person name="Burton J.N."/>
            <person name="Walker B.J."/>
            <person name="Sharpe T."/>
            <person name="Hall G."/>
        </authorList>
    </citation>
    <scope>NUCLEOTIDE SEQUENCE [LARGE SCALE GENOMIC DNA]</scope>
</reference>
<keyword evidence="5" id="KW-0391">Immunity</keyword>
<dbReference type="PANTHER" id="PTHR19256:SF44">
    <property type="entry name" value="T CELL RECEPTOR GAMMA VARIABLE 9"/>
    <property type="match status" value="1"/>
</dbReference>
<reference evidence="8" key="2">
    <citation type="submission" date="2025-08" db="UniProtKB">
        <authorList>
            <consortium name="Ensembl"/>
        </authorList>
    </citation>
    <scope>IDENTIFICATION</scope>
</reference>
<dbReference type="InterPro" id="IPR051117">
    <property type="entry name" value="TRG_var/const_region"/>
</dbReference>
<dbReference type="InterPro" id="IPR013783">
    <property type="entry name" value="Ig-like_fold"/>
</dbReference>
<evidence type="ECO:0000256" key="3">
    <source>
        <dbReference type="ARBA" id="ARBA00023319"/>
    </source>
</evidence>
<dbReference type="PROSITE" id="PS50835">
    <property type="entry name" value="IG_LIKE"/>
    <property type="match status" value="1"/>
</dbReference>
<name>H0XLH5_OTOGA</name>
<dbReference type="Pfam" id="PF07686">
    <property type="entry name" value="V-set"/>
    <property type="match status" value="1"/>
</dbReference>
<evidence type="ECO:0000256" key="5">
    <source>
        <dbReference type="ARBA" id="ARBA00043266"/>
    </source>
</evidence>
<dbReference type="FunCoup" id="H0XLH5">
    <property type="interactions" value="150"/>
</dbReference>
<protein>
    <recommendedName>
        <fullName evidence="7">Ig-like domain-containing protein</fullName>
    </recommendedName>
</protein>
<dbReference type="OMA" id="YYCAFWE"/>
<evidence type="ECO:0000256" key="6">
    <source>
        <dbReference type="SAM" id="SignalP"/>
    </source>
</evidence>
<dbReference type="PANTHER" id="PTHR19256">
    <property type="entry name" value="T-CELL RECEPTOR GAMMA CHAIN"/>
    <property type="match status" value="1"/>
</dbReference>
<keyword evidence="5" id="KW-1279">T cell receptor</keyword>
<feature type="chain" id="PRO_5012361739" description="Ig-like domain-containing protein" evidence="6">
    <location>
        <begin position="16"/>
        <end position="122"/>
    </location>
</feature>
<dbReference type="Proteomes" id="UP000005225">
    <property type="component" value="Unassembled WGS sequence"/>
</dbReference>
<evidence type="ECO:0000256" key="1">
    <source>
        <dbReference type="ARBA" id="ARBA00023130"/>
    </source>
</evidence>
<keyword evidence="2" id="KW-0675">Receptor</keyword>
<keyword evidence="3" id="KW-0393">Immunoglobulin domain</keyword>
<evidence type="ECO:0000313" key="9">
    <source>
        <dbReference type="Proteomes" id="UP000005225"/>
    </source>
</evidence>
<dbReference type="eggNOG" id="ENOG502SQHK">
    <property type="taxonomic scope" value="Eukaryota"/>
</dbReference>
<evidence type="ECO:0000259" key="7">
    <source>
        <dbReference type="PROSITE" id="PS50835"/>
    </source>
</evidence>
<dbReference type="GO" id="GO:0042101">
    <property type="term" value="C:T cell receptor complex"/>
    <property type="evidence" value="ECO:0007669"/>
    <property type="project" value="UniProtKB-KW"/>
</dbReference>
<dbReference type="GeneTree" id="ENSGT00940000153143"/>
<evidence type="ECO:0000256" key="2">
    <source>
        <dbReference type="ARBA" id="ARBA00023170"/>
    </source>
</evidence>
<dbReference type="AlphaFoldDB" id="H0XLH5"/>
<keyword evidence="1" id="KW-1064">Adaptive immunity</keyword>
<evidence type="ECO:0000256" key="4">
    <source>
        <dbReference type="ARBA" id="ARBA00038578"/>
    </source>
</evidence>
<dbReference type="InterPro" id="IPR007110">
    <property type="entry name" value="Ig-like_dom"/>
</dbReference>
<organism evidence="8 9">
    <name type="scientific">Otolemur garnettii</name>
    <name type="common">Small-eared galago</name>
    <name type="synonym">Garnett's greater bushbaby</name>
    <dbReference type="NCBI Taxonomy" id="30611"/>
    <lineage>
        <taxon>Eukaryota</taxon>
        <taxon>Metazoa</taxon>
        <taxon>Chordata</taxon>
        <taxon>Craniata</taxon>
        <taxon>Vertebrata</taxon>
        <taxon>Euteleostomi</taxon>
        <taxon>Mammalia</taxon>
        <taxon>Eutheria</taxon>
        <taxon>Euarchontoglires</taxon>
        <taxon>Primates</taxon>
        <taxon>Strepsirrhini</taxon>
        <taxon>Lorisiformes</taxon>
        <taxon>Galagidae</taxon>
        <taxon>Otolemur</taxon>
    </lineage>
</organism>
<feature type="domain" description="Ig-like" evidence="7">
    <location>
        <begin position="27"/>
        <end position="122"/>
    </location>
</feature>
<dbReference type="Gene3D" id="2.60.40.10">
    <property type="entry name" value="Immunoglobulins"/>
    <property type="match status" value="1"/>
</dbReference>
<evidence type="ECO:0000313" key="8">
    <source>
        <dbReference type="Ensembl" id="ENSOGAP00000016965.1"/>
    </source>
</evidence>
<accession>H0XLH5</accession>
<feature type="signal peptide" evidence="6">
    <location>
        <begin position="1"/>
        <end position="15"/>
    </location>
</feature>
<reference evidence="8" key="3">
    <citation type="submission" date="2025-09" db="UniProtKB">
        <authorList>
            <consortium name="Ensembl"/>
        </authorList>
    </citation>
    <scope>IDENTIFICATION</scope>
</reference>
<sequence>MLSLLQASILAVLEALCVYSAVHLEQPEPSSTKTLAKTARLECVVSGVTISAVPVYWYQERPDQNIQVLVFILPDGTVKKASDIAPNKFEVDRVPETSTSILIIHNIEKQDSATYYCASRDM</sequence>
<dbReference type="SMART" id="SM00406">
    <property type="entry name" value="IGv"/>
    <property type="match status" value="1"/>
</dbReference>
<proteinExistence type="predicted"/>
<dbReference type="SUPFAM" id="SSF48726">
    <property type="entry name" value="Immunoglobulin"/>
    <property type="match status" value="1"/>
</dbReference>
<dbReference type="EMBL" id="AAQR03057839">
    <property type="status" value="NOT_ANNOTATED_CDS"/>
    <property type="molecule type" value="Genomic_DNA"/>
</dbReference>
<dbReference type="InParanoid" id="H0XLH5"/>
<dbReference type="STRING" id="30611.ENSOGAP00000016965"/>
<dbReference type="Ensembl" id="ENSOGAT00000028076.1">
    <property type="protein sequence ID" value="ENSOGAP00000016965.1"/>
    <property type="gene ID" value="ENSOGAG00000025512.1"/>
</dbReference>
<keyword evidence="9" id="KW-1185">Reference proteome</keyword>
<keyword evidence="6" id="KW-0732">Signal</keyword>
<dbReference type="HOGENOM" id="CLU_077975_7_0_1"/>
<dbReference type="GO" id="GO:0002250">
    <property type="term" value="P:adaptive immune response"/>
    <property type="evidence" value="ECO:0007669"/>
    <property type="project" value="UniProtKB-KW"/>
</dbReference>
<dbReference type="InterPro" id="IPR013106">
    <property type="entry name" value="Ig_V-set"/>
</dbReference>